<dbReference type="AlphaFoldDB" id="A0AAV9UBI1"/>
<proteinExistence type="predicted"/>
<organism evidence="2 3">
    <name type="scientific">Orbilia brochopaga</name>
    <dbReference type="NCBI Taxonomy" id="3140254"/>
    <lineage>
        <taxon>Eukaryota</taxon>
        <taxon>Fungi</taxon>
        <taxon>Dikarya</taxon>
        <taxon>Ascomycota</taxon>
        <taxon>Pezizomycotina</taxon>
        <taxon>Orbiliomycetes</taxon>
        <taxon>Orbiliales</taxon>
        <taxon>Orbiliaceae</taxon>
        <taxon>Orbilia</taxon>
    </lineage>
</organism>
<comment type="caution">
    <text evidence="2">The sequence shown here is derived from an EMBL/GenBank/DDBJ whole genome shotgun (WGS) entry which is preliminary data.</text>
</comment>
<feature type="region of interest" description="Disordered" evidence="1">
    <location>
        <begin position="1"/>
        <end position="89"/>
    </location>
</feature>
<evidence type="ECO:0000313" key="2">
    <source>
        <dbReference type="EMBL" id="KAK6337694.1"/>
    </source>
</evidence>
<evidence type="ECO:0000256" key="1">
    <source>
        <dbReference type="SAM" id="MobiDB-lite"/>
    </source>
</evidence>
<accession>A0AAV9UBI1</accession>
<feature type="compositionally biased region" description="Polar residues" evidence="1">
    <location>
        <begin position="1"/>
        <end position="15"/>
    </location>
</feature>
<dbReference type="Proteomes" id="UP001375240">
    <property type="component" value="Unassembled WGS sequence"/>
</dbReference>
<evidence type="ECO:0000313" key="3">
    <source>
        <dbReference type="Proteomes" id="UP001375240"/>
    </source>
</evidence>
<protein>
    <submittedName>
        <fullName evidence="2">Uncharacterized protein</fullName>
    </submittedName>
</protein>
<keyword evidence="3" id="KW-1185">Reference proteome</keyword>
<dbReference type="EMBL" id="JAVHNQ010000010">
    <property type="protein sequence ID" value="KAK6337694.1"/>
    <property type="molecule type" value="Genomic_DNA"/>
</dbReference>
<feature type="compositionally biased region" description="Low complexity" evidence="1">
    <location>
        <begin position="18"/>
        <end position="30"/>
    </location>
</feature>
<reference evidence="2 3" key="1">
    <citation type="submission" date="2019-10" db="EMBL/GenBank/DDBJ databases">
        <authorList>
            <person name="Palmer J.M."/>
        </authorList>
    </citation>
    <scope>NUCLEOTIDE SEQUENCE [LARGE SCALE GENOMIC DNA]</scope>
    <source>
        <strain evidence="2 3">TWF696</strain>
    </source>
</reference>
<gene>
    <name evidence="2" type="ORF">TWF696_001179</name>
</gene>
<sequence>MFHHQSCNTGSQADHTSSHSSLPSPSSLPQSQPPPQSFAPHHNPFLFEPVQRSNAGPHDTPRQTPNRDYPGGKRPFRPNPVLQRAEDARDRRRQLFLRKLQDHREEKAMQARGGEDEMMRLIYLSEKNRWEGHQERAALAVSSWQAPLDTEMGELQPSSHEPAVISDSDMAMADAMAEMEEEEIQEFICELESQRYQSHQTDNLPTQPPQICRNCGSDEILTGQTEALCFNCGVICDE</sequence>
<name>A0AAV9UBI1_9PEZI</name>